<dbReference type="EMBL" id="MTYI01000477">
    <property type="protein sequence ID" value="PNP40316.1"/>
    <property type="molecule type" value="Genomic_DNA"/>
</dbReference>
<name>A0A2K0T469_TRIHA</name>
<dbReference type="Proteomes" id="UP000236290">
    <property type="component" value="Unassembled WGS sequence"/>
</dbReference>
<evidence type="ECO:0000313" key="3">
    <source>
        <dbReference type="Proteomes" id="UP000236290"/>
    </source>
</evidence>
<accession>A0A2K0T469</accession>
<proteinExistence type="predicted"/>
<feature type="region of interest" description="Disordered" evidence="1">
    <location>
        <begin position="58"/>
        <end position="79"/>
    </location>
</feature>
<gene>
    <name evidence="2" type="ORF">THARTR1_11247</name>
</gene>
<sequence>MRIRFIDVENQDPRIQHRRRQQARRTRIYRQRQQARNVVDVCISLRLRRLVLTDTETESGPIQIEGSTESGEHGSNDESVDCVEGDAAEYDCDPYVKDEPILFGEEHDLRVETQVPQATATLPLTALAHFLTVLLKAPNASQAILDFPLNHPPEQHNDDSSLDLGGLSISEGYVCERNGP</sequence>
<evidence type="ECO:0000313" key="2">
    <source>
        <dbReference type="EMBL" id="PNP40316.1"/>
    </source>
</evidence>
<protein>
    <submittedName>
        <fullName evidence="2">Uncharacterized protein</fullName>
    </submittedName>
</protein>
<dbReference type="AlphaFoldDB" id="A0A2K0T469"/>
<evidence type="ECO:0000256" key="1">
    <source>
        <dbReference type="SAM" id="MobiDB-lite"/>
    </source>
</evidence>
<reference evidence="2 3" key="1">
    <citation type="submission" date="2017-02" db="EMBL/GenBank/DDBJ databases">
        <title>Genomes of Trichoderma spp. with biocontrol activity.</title>
        <authorList>
            <person name="Gardiner D."/>
            <person name="Kazan K."/>
            <person name="Vos C."/>
            <person name="Harvey P."/>
        </authorList>
    </citation>
    <scope>NUCLEOTIDE SEQUENCE [LARGE SCALE GENOMIC DNA]</scope>
    <source>
        <strain evidence="2 3">Tr1</strain>
    </source>
</reference>
<comment type="caution">
    <text evidence="2">The sequence shown here is derived from an EMBL/GenBank/DDBJ whole genome shotgun (WGS) entry which is preliminary data.</text>
</comment>
<organism evidence="2 3">
    <name type="scientific">Trichoderma harzianum</name>
    <name type="common">Hypocrea lixii</name>
    <dbReference type="NCBI Taxonomy" id="5544"/>
    <lineage>
        <taxon>Eukaryota</taxon>
        <taxon>Fungi</taxon>
        <taxon>Dikarya</taxon>
        <taxon>Ascomycota</taxon>
        <taxon>Pezizomycotina</taxon>
        <taxon>Sordariomycetes</taxon>
        <taxon>Hypocreomycetidae</taxon>
        <taxon>Hypocreales</taxon>
        <taxon>Hypocreaceae</taxon>
        <taxon>Trichoderma</taxon>
    </lineage>
</organism>